<dbReference type="Pfam" id="PF00574">
    <property type="entry name" value="CLP_protease"/>
    <property type="match status" value="1"/>
</dbReference>
<keyword evidence="1" id="KW-0812">Transmembrane</keyword>
<sequence>MVDLCFSIYPYAKLHALLFVTIFLIAFGGLVLYTVSDGSLAEALWISWTFVADSGNHAGRVGTGSRIVSVTISSGGMLIFAMMLGLVSDAISKKGSLLKQLAIANKSIGGGVVVVLAESDKEEMEMDIAKLEFNFMGTLVICRSGSPLILADLKKLSVSKARAIIVLAADENADQEDEEMLICGNESGSIRCGVVMASQSLQLWGRVTELLVAHFIWLDYNYPAKPIYLYINSSGTQNDKMETVRSETEAYAIVDIMAYCKSVVYAVNCGMAFGQLSFLSYALNIGCI</sequence>
<dbReference type="PANTHER" id="PTHR31563:SF10">
    <property type="entry name" value="ION CHANNEL POLLUX-RELATED"/>
    <property type="match status" value="1"/>
</dbReference>
<protein>
    <submittedName>
        <fullName evidence="2">Uncharacterized protein</fullName>
    </submittedName>
</protein>
<keyword evidence="1" id="KW-1133">Transmembrane helix</keyword>
<dbReference type="Proteomes" id="UP001177003">
    <property type="component" value="Chromosome 4"/>
</dbReference>
<keyword evidence="3" id="KW-1185">Reference proteome</keyword>
<evidence type="ECO:0000256" key="1">
    <source>
        <dbReference type="SAM" id="Phobius"/>
    </source>
</evidence>
<dbReference type="InterPro" id="IPR023562">
    <property type="entry name" value="ClpP/TepA"/>
</dbReference>
<dbReference type="AlphaFoldDB" id="A0AA36E3N8"/>
<feature type="transmembrane region" description="Helical" evidence="1">
    <location>
        <begin position="67"/>
        <end position="87"/>
    </location>
</feature>
<dbReference type="Gene3D" id="3.90.226.10">
    <property type="entry name" value="2-enoyl-CoA Hydratase, Chain A, domain 1"/>
    <property type="match status" value="1"/>
</dbReference>
<name>A0AA36E3N8_LACSI</name>
<dbReference type="InterPro" id="IPR029045">
    <property type="entry name" value="ClpP/crotonase-like_dom_sf"/>
</dbReference>
<evidence type="ECO:0000313" key="3">
    <source>
        <dbReference type="Proteomes" id="UP001177003"/>
    </source>
</evidence>
<gene>
    <name evidence="2" type="ORF">LSALG_LOCUS20339</name>
</gene>
<keyword evidence="1" id="KW-0472">Membrane</keyword>
<dbReference type="EMBL" id="OX465080">
    <property type="protein sequence ID" value="CAI9280600.1"/>
    <property type="molecule type" value="Genomic_DNA"/>
</dbReference>
<dbReference type="InterPro" id="IPR044849">
    <property type="entry name" value="CASTOR/POLLUX/SYM8-like"/>
</dbReference>
<proteinExistence type="predicted"/>
<dbReference type="GO" id="GO:0006811">
    <property type="term" value="P:monoatomic ion transport"/>
    <property type="evidence" value="ECO:0007669"/>
    <property type="project" value="InterPro"/>
</dbReference>
<feature type="transmembrane region" description="Helical" evidence="1">
    <location>
        <begin position="16"/>
        <end position="35"/>
    </location>
</feature>
<accession>A0AA36E3N8</accession>
<dbReference type="PANTHER" id="PTHR31563">
    <property type="entry name" value="ION CHANNEL POLLUX-RELATED"/>
    <property type="match status" value="1"/>
</dbReference>
<reference evidence="2" key="1">
    <citation type="submission" date="2023-04" db="EMBL/GenBank/DDBJ databases">
        <authorList>
            <person name="Vijverberg K."/>
            <person name="Xiong W."/>
            <person name="Schranz E."/>
        </authorList>
    </citation>
    <scope>NUCLEOTIDE SEQUENCE</scope>
</reference>
<organism evidence="2 3">
    <name type="scientific">Lactuca saligna</name>
    <name type="common">Willowleaf lettuce</name>
    <dbReference type="NCBI Taxonomy" id="75948"/>
    <lineage>
        <taxon>Eukaryota</taxon>
        <taxon>Viridiplantae</taxon>
        <taxon>Streptophyta</taxon>
        <taxon>Embryophyta</taxon>
        <taxon>Tracheophyta</taxon>
        <taxon>Spermatophyta</taxon>
        <taxon>Magnoliopsida</taxon>
        <taxon>eudicotyledons</taxon>
        <taxon>Gunneridae</taxon>
        <taxon>Pentapetalae</taxon>
        <taxon>asterids</taxon>
        <taxon>campanulids</taxon>
        <taxon>Asterales</taxon>
        <taxon>Asteraceae</taxon>
        <taxon>Cichorioideae</taxon>
        <taxon>Cichorieae</taxon>
        <taxon>Lactucinae</taxon>
        <taxon>Lactuca</taxon>
    </lineage>
</organism>
<dbReference type="SUPFAM" id="SSF52096">
    <property type="entry name" value="ClpP/crotonase"/>
    <property type="match status" value="1"/>
</dbReference>
<dbReference type="SUPFAM" id="SSF81324">
    <property type="entry name" value="Voltage-gated potassium channels"/>
    <property type="match status" value="1"/>
</dbReference>
<evidence type="ECO:0000313" key="2">
    <source>
        <dbReference type="EMBL" id="CAI9280600.1"/>
    </source>
</evidence>